<gene>
    <name evidence="8" type="ORF">K7432_009799</name>
</gene>
<feature type="region of interest" description="Disordered" evidence="7">
    <location>
        <begin position="164"/>
        <end position="191"/>
    </location>
</feature>
<keyword evidence="6" id="KW-0175">Coiled coil</keyword>
<keyword evidence="2" id="KW-0678">Repressor</keyword>
<feature type="compositionally biased region" description="Basic residues" evidence="7">
    <location>
        <begin position="168"/>
        <end position="178"/>
    </location>
</feature>
<keyword evidence="9" id="KW-1185">Reference proteome</keyword>
<evidence type="ECO:0008006" key="10">
    <source>
        <dbReference type="Google" id="ProtNLM"/>
    </source>
</evidence>
<dbReference type="Pfam" id="PF08598">
    <property type="entry name" value="Sds3"/>
    <property type="match status" value="1"/>
</dbReference>
<evidence type="ECO:0000256" key="5">
    <source>
        <dbReference type="ARBA" id="ARBA00023242"/>
    </source>
</evidence>
<protein>
    <recommendedName>
        <fullName evidence="10">Sin3 histone deacetylase corepressor complex component SDS3</fullName>
    </recommendedName>
</protein>
<dbReference type="PANTHER" id="PTHR21964">
    <property type="entry name" value="BREAST CANCER METASTASIS-SUPPRESSOR 1"/>
    <property type="match status" value="1"/>
</dbReference>
<name>A0ABR2WPT7_9FUNG</name>
<keyword evidence="4" id="KW-0804">Transcription</keyword>
<reference evidence="8 9" key="1">
    <citation type="submission" date="2023-04" db="EMBL/GenBank/DDBJ databases">
        <title>Genome of Basidiobolus ranarum AG-B5.</title>
        <authorList>
            <person name="Stajich J.E."/>
            <person name="Carter-House D."/>
            <person name="Gryganskyi A."/>
        </authorList>
    </citation>
    <scope>NUCLEOTIDE SEQUENCE [LARGE SCALE GENOMIC DNA]</scope>
    <source>
        <strain evidence="8 9">AG-B5</strain>
    </source>
</reference>
<comment type="caution">
    <text evidence="8">The sequence shown here is derived from an EMBL/GenBank/DDBJ whole genome shotgun (WGS) entry which is preliminary data.</text>
</comment>
<sequence>MSFTSRSASPSPLHVEDANSLATSRTSYESKSERQHREICEKLSSLLNKFQSSRIGLYEEIQANLEKELRQVFEGGFEEYTEQIEELNILCEEKLVAASLHRDHHISQLEKEYEAELERAQIEYVKEKESLKERMIVQIEEKKKKLREDKDLLEITNDIAIESSARVHNTRKHRKKDANHHDGRPSSKRRHMTADVMILQLKDQDISQDIALIQKGHGQQLSECSDEETNTSTSNHHCNGSSHKKSTKHRR</sequence>
<feature type="coiled-coil region" evidence="6">
    <location>
        <begin position="110"/>
        <end position="156"/>
    </location>
</feature>
<keyword evidence="5" id="KW-0539">Nucleus</keyword>
<feature type="compositionally biased region" description="Basic residues" evidence="7">
    <location>
        <begin position="242"/>
        <end position="251"/>
    </location>
</feature>
<feature type="region of interest" description="Disordered" evidence="7">
    <location>
        <begin position="221"/>
        <end position="251"/>
    </location>
</feature>
<evidence type="ECO:0000256" key="6">
    <source>
        <dbReference type="SAM" id="Coils"/>
    </source>
</evidence>
<feature type="region of interest" description="Disordered" evidence="7">
    <location>
        <begin position="1"/>
        <end position="35"/>
    </location>
</feature>
<proteinExistence type="predicted"/>
<dbReference type="EMBL" id="JASJQH010000629">
    <property type="protein sequence ID" value="KAK9763479.1"/>
    <property type="molecule type" value="Genomic_DNA"/>
</dbReference>
<evidence type="ECO:0000313" key="9">
    <source>
        <dbReference type="Proteomes" id="UP001479436"/>
    </source>
</evidence>
<comment type="subcellular location">
    <subcellularLocation>
        <location evidence="1">Nucleus</location>
    </subcellularLocation>
</comment>
<feature type="compositionally biased region" description="Polar residues" evidence="7">
    <location>
        <begin position="1"/>
        <end position="10"/>
    </location>
</feature>
<accession>A0ABR2WPT7</accession>
<dbReference type="Proteomes" id="UP001479436">
    <property type="component" value="Unassembled WGS sequence"/>
</dbReference>
<feature type="compositionally biased region" description="Polar residues" evidence="7">
    <location>
        <begin position="230"/>
        <end position="241"/>
    </location>
</feature>
<evidence type="ECO:0000256" key="1">
    <source>
        <dbReference type="ARBA" id="ARBA00004123"/>
    </source>
</evidence>
<evidence type="ECO:0000256" key="4">
    <source>
        <dbReference type="ARBA" id="ARBA00023163"/>
    </source>
</evidence>
<evidence type="ECO:0000313" key="8">
    <source>
        <dbReference type="EMBL" id="KAK9763479.1"/>
    </source>
</evidence>
<keyword evidence="3" id="KW-0805">Transcription regulation</keyword>
<evidence type="ECO:0000256" key="2">
    <source>
        <dbReference type="ARBA" id="ARBA00022491"/>
    </source>
</evidence>
<organism evidence="8 9">
    <name type="scientific">Basidiobolus ranarum</name>
    <dbReference type="NCBI Taxonomy" id="34480"/>
    <lineage>
        <taxon>Eukaryota</taxon>
        <taxon>Fungi</taxon>
        <taxon>Fungi incertae sedis</taxon>
        <taxon>Zoopagomycota</taxon>
        <taxon>Entomophthoromycotina</taxon>
        <taxon>Basidiobolomycetes</taxon>
        <taxon>Basidiobolales</taxon>
        <taxon>Basidiobolaceae</taxon>
        <taxon>Basidiobolus</taxon>
    </lineage>
</organism>
<dbReference type="InterPro" id="IPR013907">
    <property type="entry name" value="Sds3"/>
</dbReference>
<evidence type="ECO:0000256" key="3">
    <source>
        <dbReference type="ARBA" id="ARBA00023015"/>
    </source>
</evidence>
<dbReference type="SMART" id="SM01401">
    <property type="entry name" value="Sds3"/>
    <property type="match status" value="1"/>
</dbReference>
<evidence type="ECO:0000256" key="7">
    <source>
        <dbReference type="SAM" id="MobiDB-lite"/>
    </source>
</evidence>